<reference evidence="1" key="2">
    <citation type="journal article" date="2020" name="Nat. Commun.">
        <title>Large-scale genome sequencing of mycorrhizal fungi provides insights into the early evolution of symbiotic traits.</title>
        <authorList>
            <person name="Miyauchi S."/>
            <person name="Kiss E."/>
            <person name="Kuo A."/>
            <person name="Drula E."/>
            <person name="Kohler A."/>
            <person name="Sanchez-Garcia M."/>
            <person name="Morin E."/>
            <person name="Andreopoulos B."/>
            <person name="Barry K.W."/>
            <person name="Bonito G."/>
            <person name="Buee M."/>
            <person name="Carver A."/>
            <person name="Chen C."/>
            <person name="Cichocki N."/>
            <person name="Clum A."/>
            <person name="Culley D."/>
            <person name="Crous P.W."/>
            <person name="Fauchery L."/>
            <person name="Girlanda M."/>
            <person name="Hayes R.D."/>
            <person name="Keri Z."/>
            <person name="LaButti K."/>
            <person name="Lipzen A."/>
            <person name="Lombard V."/>
            <person name="Magnuson J."/>
            <person name="Maillard F."/>
            <person name="Murat C."/>
            <person name="Nolan M."/>
            <person name="Ohm R.A."/>
            <person name="Pangilinan J."/>
            <person name="Pereira M.F."/>
            <person name="Perotto S."/>
            <person name="Peter M."/>
            <person name="Pfister S."/>
            <person name="Riley R."/>
            <person name="Sitrit Y."/>
            <person name="Stielow J.B."/>
            <person name="Szollosi G."/>
            <person name="Zifcakova L."/>
            <person name="Stursova M."/>
            <person name="Spatafora J.W."/>
            <person name="Tedersoo L."/>
            <person name="Vaario L.M."/>
            <person name="Yamada A."/>
            <person name="Yan M."/>
            <person name="Wang P."/>
            <person name="Xu J."/>
            <person name="Bruns T."/>
            <person name="Baldrian P."/>
            <person name="Vilgalys R."/>
            <person name="Dunand C."/>
            <person name="Henrissat B."/>
            <person name="Grigoriev I.V."/>
            <person name="Hibbett D."/>
            <person name="Nagy L.G."/>
            <person name="Martin F.M."/>
        </authorList>
    </citation>
    <scope>NUCLEOTIDE SEQUENCE</scope>
    <source>
        <strain evidence="1">P2</strain>
    </source>
</reference>
<dbReference type="Proteomes" id="UP000886501">
    <property type="component" value="Unassembled WGS sequence"/>
</dbReference>
<reference evidence="1" key="1">
    <citation type="submission" date="2019-10" db="EMBL/GenBank/DDBJ databases">
        <authorList>
            <consortium name="DOE Joint Genome Institute"/>
            <person name="Kuo A."/>
            <person name="Miyauchi S."/>
            <person name="Kiss E."/>
            <person name="Drula E."/>
            <person name="Kohler A."/>
            <person name="Sanchez-Garcia M."/>
            <person name="Andreopoulos B."/>
            <person name="Barry K.W."/>
            <person name="Bonito G."/>
            <person name="Buee M."/>
            <person name="Carver A."/>
            <person name="Chen C."/>
            <person name="Cichocki N."/>
            <person name="Clum A."/>
            <person name="Culley D."/>
            <person name="Crous P.W."/>
            <person name="Fauchery L."/>
            <person name="Girlanda M."/>
            <person name="Hayes R."/>
            <person name="Keri Z."/>
            <person name="Labutti K."/>
            <person name="Lipzen A."/>
            <person name="Lombard V."/>
            <person name="Magnuson J."/>
            <person name="Maillard F."/>
            <person name="Morin E."/>
            <person name="Murat C."/>
            <person name="Nolan M."/>
            <person name="Ohm R."/>
            <person name="Pangilinan J."/>
            <person name="Pereira M."/>
            <person name="Perotto S."/>
            <person name="Peter M."/>
            <person name="Riley R."/>
            <person name="Sitrit Y."/>
            <person name="Stielow B."/>
            <person name="Szollosi G."/>
            <person name="Zifcakova L."/>
            <person name="Stursova M."/>
            <person name="Spatafora J.W."/>
            <person name="Tedersoo L."/>
            <person name="Vaario L.-M."/>
            <person name="Yamada A."/>
            <person name="Yan M."/>
            <person name="Wang P."/>
            <person name="Xu J."/>
            <person name="Bruns T."/>
            <person name="Baldrian P."/>
            <person name="Vilgalys R."/>
            <person name="Henrissat B."/>
            <person name="Grigoriev I.V."/>
            <person name="Hibbett D."/>
            <person name="Nagy L.G."/>
            <person name="Martin F.M."/>
        </authorList>
    </citation>
    <scope>NUCLEOTIDE SEQUENCE</scope>
    <source>
        <strain evidence="1">P2</strain>
    </source>
</reference>
<proteinExistence type="predicted"/>
<organism evidence="1 2">
    <name type="scientific">Thelephora ganbajun</name>
    <name type="common">Ganba fungus</name>
    <dbReference type="NCBI Taxonomy" id="370292"/>
    <lineage>
        <taxon>Eukaryota</taxon>
        <taxon>Fungi</taxon>
        <taxon>Dikarya</taxon>
        <taxon>Basidiomycota</taxon>
        <taxon>Agaricomycotina</taxon>
        <taxon>Agaricomycetes</taxon>
        <taxon>Thelephorales</taxon>
        <taxon>Thelephoraceae</taxon>
        <taxon>Thelephora</taxon>
    </lineage>
</organism>
<gene>
    <name evidence="1" type="ORF">BDM02DRAFT_3107195</name>
</gene>
<sequence length="339" mass="36431">MSVPPTPLSPNARKHKAPPALPLSVFTPPSTGTADRFPFPPSPTSVTAESIVDASVVVSSADLNQWKSEATAELKAKLSGVVLLAKADDVHQLVEKLEPKIADVPILSVSVPFRIENGSPVGIPSSSKVPVSLSTVYSTQTPEAVEALTWALSNGHIVDVDVQFTTDDKSYDSLEESLSAASKDANPNSAIVISNVLPPVDDLSLPLVKLLTHPTYQAYQAHTASLSLIPNTYIKFLPPNWREPTPPTPAPVGGVKPEDSFEKKEWKRRIKMYVGPALEAFGDQRIIFGTSPSPESYTKSAVGDWYELVKELLAELGIEQEGVDAIFGGNAQKVYGKKQ</sequence>
<keyword evidence="2" id="KW-1185">Reference proteome</keyword>
<evidence type="ECO:0000313" key="1">
    <source>
        <dbReference type="EMBL" id="KAF9653998.1"/>
    </source>
</evidence>
<accession>A0ACB6ZWZ3</accession>
<comment type="caution">
    <text evidence="1">The sequence shown here is derived from an EMBL/GenBank/DDBJ whole genome shotgun (WGS) entry which is preliminary data.</text>
</comment>
<name>A0ACB6ZWZ3_THEGA</name>
<dbReference type="EMBL" id="MU117962">
    <property type="protein sequence ID" value="KAF9653998.1"/>
    <property type="molecule type" value="Genomic_DNA"/>
</dbReference>
<protein>
    <submittedName>
        <fullName evidence="1">Uncharacterized protein</fullName>
    </submittedName>
</protein>
<evidence type="ECO:0000313" key="2">
    <source>
        <dbReference type="Proteomes" id="UP000886501"/>
    </source>
</evidence>